<evidence type="ECO:0000313" key="7">
    <source>
        <dbReference type="EMBL" id="QSX76119.1"/>
    </source>
</evidence>
<keyword evidence="3" id="KW-0564">Palmitate</keyword>
<evidence type="ECO:0000256" key="4">
    <source>
        <dbReference type="ARBA" id="ARBA00023288"/>
    </source>
</evidence>
<evidence type="ECO:0000256" key="2">
    <source>
        <dbReference type="ARBA" id="ARBA00023136"/>
    </source>
</evidence>
<dbReference type="EMBL" id="CP071517">
    <property type="protein sequence ID" value="QSX76119.1"/>
    <property type="molecule type" value="Genomic_DNA"/>
</dbReference>
<dbReference type="RefSeq" id="WP_200605497.1">
    <property type="nucleotide sequence ID" value="NZ_CP071517.1"/>
</dbReference>
<dbReference type="PANTHER" id="PTHR38013:SF1">
    <property type="entry name" value="GLYCOPROTEIN_POLYSACCHARIDE METABOLISM"/>
    <property type="match status" value="1"/>
</dbReference>
<keyword evidence="1" id="KW-0732">Signal</keyword>
<evidence type="ECO:0000313" key="8">
    <source>
        <dbReference type="Proteomes" id="UP000663400"/>
    </source>
</evidence>
<dbReference type="SUPFAM" id="SSF141488">
    <property type="entry name" value="YdhA-like"/>
    <property type="match status" value="1"/>
</dbReference>
<evidence type="ECO:0000256" key="3">
    <source>
        <dbReference type="ARBA" id="ARBA00023139"/>
    </source>
</evidence>
<dbReference type="InterPro" id="IPR036328">
    <property type="entry name" value="MliC_sf"/>
</dbReference>
<dbReference type="InterPro" id="IPR053196">
    <property type="entry name" value="Lipoprotein_YbaY-like"/>
</dbReference>
<dbReference type="Gene3D" id="2.40.128.200">
    <property type="match status" value="1"/>
</dbReference>
<evidence type="ECO:0000256" key="5">
    <source>
        <dbReference type="SAM" id="MobiDB-lite"/>
    </source>
</evidence>
<dbReference type="PROSITE" id="PS51257">
    <property type="entry name" value="PROKAR_LIPOPROTEIN"/>
    <property type="match status" value="1"/>
</dbReference>
<organism evidence="7 8">
    <name type="scientific">Lysobacter arenosi</name>
    <dbReference type="NCBI Taxonomy" id="2795387"/>
    <lineage>
        <taxon>Bacteria</taxon>
        <taxon>Pseudomonadati</taxon>
        <taxon>Pseudomonadota</taxon>
        <taxon>Gammaproteobacteria</taxon>
        <taxon>Lysobacterales</taxon>
        <taxon>Lysobacteraceae</taxon>
        <taxon>Lysobacter</taxon>
    </lineage>
</organism>
<reference evidence="7 8" key="1">
    <citation type="submission" date="2021-02" db="EMBL/GenBank/DDBJ databases">
        <title>Lysobacter arenosi sp. nov., isolated from soil of gangwondo yeongwol, south Korea.</title>
        <authorList>
            <person name="Kim K.R."/>
            <person name="Kim K.H."/>
            <person name="Jeon C.O."/>
        </authorList>
    </citation>
    <scope>NUCLEOTIDE SEQUENCE [LARGE SCALE GENOMIC DNA]</scope>
    <source>
        <strain evidence="7 8">R7</strain>
    </source>
</reference>
<dbReference type="Pfam" id="PF09864">
    <property type="entry name" value="MliC"/>
    <property type="match status" value="1"/>
</dbReference>
<keyword evidence="4 7" id="KW-0449">Lipoprotein</keyword>
<evidence type="ECO:0000256" key="1">
    <source>
        <dbReference type="ARBA" id="ARBA00022729"/>
    </source>
</evidence>
<keyword evidence="8" id="KW-1185">Reference proteome</keyword>
<feature type="domain" description="C-type lysozyme inhibitor" evidence="6">
    <location>
        <begin position="172"/>
        <end position="235"/>
    </location>
</feature>
<protein>
    <submittedName>
        <fullName evidence="7">YbaY family lipoprotein</fullName>
    </submittedName>
</protein>
<proteinExistence type="predicted"/>
<evidence type="ECO:0000259" key="6">
    <source>
        <dbReference type="Pfam" id="PF09864"/>
    </source>
</evidence>
<dbReference type="PANTHER" id="PTHR38013">
    <property type="entry name" value="GLYCOPROTEIN/POLYSACCHARIDE METABOLISM"/>
    <property type="match status" value="1"/>
</dbReference>
<dbReference type="Proteomes" id="UP000663400">
    <property type="component" value="Chromosome"/>
</dbReference>
<dbReference type="Pfam" id="PF09619">
    <property type="entry name" value="YscW"/>
    <property type="match status" value="1"/>
</dbReference>
<keyword evidence="2" id="KW-0472">Membrane</keyword>
<name>A0ABX7RD84_9GAMM</name>
<dbReference type="InterPro" id="IPR039366">
    <property type="entry name" value="Pilotin"/>
</dbReference>
<sequence length="353" mass="36960">MIESKPFSSSLPGLFGIALAVSLAACQPGNDSGAASTAPAPAATPPLTQGAHAITGTAGYRERIMMPPGSSLRVQLIDNLLADTPDAVLSDMTFKDLSGPPFAFSLPYDPVKLRSSGQYGLHASLIGPDGKLWFVTDTRAPVDPAANAPVELQLVRVASPAPAAAAGKTSYWQCGELRLSADFSQAERTVLSFSGRDLTIPLAMSASGARYADDKGNEFWTKGDSGTLTLSGEDKRECKQADGPSPWEAAKARDIGFRAVGNEPGWWVEVGMGEAPLLRAELDYGARKIEVANAQPLKGATGFSGKTANGTQVELKIERKPCQDDMSGSSFEASAQLSAGGKTYKGCGAFLRD</sequence>
<feature type="region of interest" description="Disordered" evidence="5">
    <location>
        <begin position="30"/>
        <end position="50"/>
    </location>
</feature>
<accession>A0ABX7RD84</accession>
<dbReference type="InterPro" id="IPR018660">
    <property type="entry name" value="MliC"/>
</dbReference>
<gene>
    <name evidence="7" type="ORF">HIV01_006385</name>
</gene>